<evidence type="ECO:0000313" key="3">
    <source>
        <dbReference type="Proteomes" id="UP001150830"/>
    </source>
</evidence>
<reference evidence="2" key="1">
    <citation type="submission" date="2022-11" db="EMBL/GenBank/DDBJ databases">
        <title>Parathalassolutuus dongxingensis gen. nov., sp. nov., a novel member of family Oceanospirillaceae isolated from a coastal shrimp pond in Guangxi, China.</title>
        <authorList>
            <person name="Chen H."/>
        </authorList>
    </citation>
    <scope>NUCLEOTIDE SEQUENCE</scope>
    <source>
        <strain evidence="2">G-43</strain>
    </source>
</reference>
<dbReference type="PANTHER" id="PTHR30024">
    <property type="entry name" value="ALIPHATIC SULFONATES-BINDING PROTEIN-RELATED"/>
    <property type="match status" value="1"/>
</dbReference>
<organism evidence="2 3">
    <name type="scientific">Parathalassolituus penaei</name>
    <dbReference type="NCBI Taxonomy" id="2997323"/>
    <lineage>
        <taxon>Bacteria</taxon>
        <taxon>Pseudomonadati</taxon>
        <taxon>Pseudomonadota</taxon>
        <taxon>Gammaproteobacteria</taxon>
        <taxon>Oceanospirillales</taxon>
        <taxon>Oceanospirillaceae</taxon>
        <taxon>Parathalassolituus</taxon>
    </lineage>
</organism>
<dbReference type="Gene3D" id="3.40.190.10">
    <property type="entry name" value="Periplasmic binding protein-like II"/>
    <property type="match status" value="2"/>
</dbReference>
<comment type="caution">
    <text evidence="2">The sequence shown here is derived from an EMBL/GenBank/DDBJ whole genome shotgun (WGS) entry which is preliminary data.</text>
</comment>
<evidence type="ECO:0000256" key="1">
    <source>
        <dbReference type="SAM" id="SignalP"/>
    </source>
</evidence>
<protein>
    <submittedName>
        <fullName evidence="2">Phosphate/phosphite/phosphonate ABC transporter substrate-binding protein</fullName>
    </submittedName>
</protein>
<keyword evidence="3" id="KW-1185">Reference proteome</keyword>
<dbReference type="RefSeq" id="WP_283175632.1">
    <property type="nucleotide sequence ID" value="NZ_JAPNOA010000059.1"/>
</dbReference>
<dbReference type="PROSITE" id="PS51257">
    <property type="entry name" value="PROKAR_LIPOPROTEIN"/>
    <property type="match status" value="1"/>
</dbReference>
<dbReference type="AlphaFoldDB" id="A0A9X3EIP6"/>
<gene>
    <name evidence="2" type="ORF">OUO13_19820</name>
</gene>
<dbReference type="Proteomes" id="UP001150830">
    <property type="component" value="Unassembled WGS sequence"/>
</dbReference>
<name>A0A9X3EIP6_9GAMM</name>
<feature type="chain" id="PRO_5040734572" evidence="1">
    <location>
        <begin position="23"/>
        <end position="268"/>
    </location>
</feature>
<keyword evidence="1" id="KW-0732">Signal</keyword>
<sequence length="268" mass="29819">MNTLFRPALSLLLLLTSQVSLACLLTIGVVPQFEQRKLLEIWQPIMDQLSQATECRVDLAGSENIPDFEAKFMAGRFDIAYMNPYHAVMAHAAQGYEPFLRSKSNLQGVLVVKDDSPIKDVSELQGQPVAFPSPNALGASLLMRAELKNLHGVDVDARYVNTHPSVYLHVAKGLTVAGGGVQKTFDEQPQVIRDRLRVLYSTRETPSHPLVIHPRLGKEQTQTVIKALTKIASEQPALFDAIPMPGPTATTYRDYQPLEELHLEQFQH</sequence>
<accession>A0A9X3EIP6</accession>
<dbReference type="EMBL" id="JAPNOA010000059">
    <property type="protein sequence ID" value="MCY0967435.1"/>
    <property type="molecule type" value="Genomic_DNA"/>
</dbReference>
<dbReference type="SUPFAM" id="SSF53850">
    <property type="entry name" value="Periplasmic binding protein-like II"/>
    <property type="match status" value="1"/>
</dbReference>
<dbReference type="Pfam" id="PF12974">
    <property type="entry name" value="Phosphonate-bd"/>
    <property type="match status" value="1"/>
</dbReference>
<feature type="signal peptide" evidence="1">
    <location>
        <begin position="1"/>
        <end position="22"/>
    </location>
</feature>
<proteinExistence type="predicted"/>
<evidence type="ECO:0000313" key="2">
    <source>
        <dbReference type="EMBL" id="MCY0967435.1"/>
    </source>
</evidence>
<dbReference type="PANTHER" id="PTHR30024:SF17">
    <property type="entry name" value="SOLUTE-BINDING PROTEIN FAMILY 3_N-TERMINAL DOMAIN-CONTAINING PROTEIN"/>
    <property type="match status" value="1"/>
</dbReference>